<evidence type="ECO:0000313" key="1">
    <source>
        <dbReference type="EMBL" id="MFC5673439.1"/>
    </source>
</evidence>
<dbReference type="Pfam" id="PF12974">
    <property type="entry name" value="Phosphonate-bd"/>
    <property type="match status" value="1"/>
</dbReference>
<reference evidence="2" key="1">
    <citation type="journal article" date="2019" name="Int. J. Syst. Evol. Microbiol.">
        <title>The Global Catalogue of Microorganisms (GCM) 10K type strain sequencing project: providing services to taxonomists for standard genome sequencing and annotation.</title>
        <authorList>
            <consortium name="The Broad Institute Genomics Platform"/>
            <consortium name="The Broad Institute Genome Sequencing Center for Infectious Disease"/>
            <person name="Wu L."/>
            <person name="Ma J."/>
        </authorList>
    </citation>
    <scope>NUCLEOTIDE SEQUENCE [LARGE SCALE GENOMIC DNA]</scope>
    <source>
        <strain evidence="2">JCM 13852</strain>
    </source>
</reference>
<gene>
    <name evidence="1" type="ORF">ACFP2V_26045</name>
</gene>
<dbReference type="RefSeq" id="WP_381217295.1">
    <property type="nucleotide sequence ID" value="NZ_JBHSPC010000085.1"/>
</dbReference>
<protein>
    <submittedName>
        <fullName evidence="1">ABC transporter substrate-binding protein</fullName>
    </submittedName>
</protein>
<organism evidence="1 2">
    <name type="scientific">Streptomyces incanus</name>
    <dbReference type="NCBI Taxonomy" id="887453"/>
    <lineage>
        <taxon>Bacteria</taxon>
        <taxon>Bacillati</taxon>
        <taxon>Actinomycetota</taxon>
        <taxon>Actinomycetes</taxon>
        <taxon>Kitasatosporales</taxon>
        <taxon>Streptomycetaceae</taxon>
        <taxon>Streptomyces</taxon>
    </lineage>
</organism>
<comment type="caution">
    <text evidence="1">The sequence shown here is derived from an EMBL/GenBank/DDBJ whole genome shotgun (WGS) entry which is preliminary data.</text>
</comment>
<dbReference type="Gene3D" id="3.40.190.10">
    <property type="entry name" value="Periplasmic binding protein-like II"/>
    <property type="match status" value="1"/>
</dbReference>
<name>A0ABW0XW48_9ACTN</name>
<dbReference type="SUPFAM" id="SSF53850">
    <property type="entry name" value="Periplasmic binding protein-like II"/>
    <property type="match status" value="1"/>
</dbReference>
<proteinExistence type="predicted"/>
<accession>A0ABW0XW48</accession>
<dbReference type="Proteomes" id="UP001596183">
    <property type="component" value="Unassembled WGS sequence"/>
</dbReference>
<evidence type="ECO:0000313" key="2">
    <source>
        <dbReference type="Proteomes" id="UP001596183"/>
    </source>
</evidence>
<keyword evidence="2" id="KW-1185">Reference proteome</keyword>
<sequence length="329" mass="37511">MSKLNLTIAATNYDRLRALQDGRVRAEGIDLNYLTLPVEEIFHRQIKHHEFDLSEMSLSSYVLTLEQGAPFVAVPAFPSRYFRHQSMFVNRNSGIASPADLRGKRVGLPEYQITAGVWQRGMLEDEYGVAVEDMRFFTGGVEDRGRSEKIRLDLPEGISVRPIGPEQTLSQMLAAGELDAVFSASTPSSFHTSPDVTRLFPDYKAVEADYYRRTGIFPIMHVVAIRRDVVETNPWVPLSLFKAFEQSLALAREDLEYRSSLKLMLPWLAHHLEETVEVMGEDFWKYGVEANRHTLETFLRYSRRQGLAKRKWSPEELFAQTTTAAGFTV</sequence>
<dbReference type="EMBL" id="JBHSPC010000085">
    <property type="protein sequence ID" value="MFC5673439.1"/>
    <property type="molecule type" value="Genomic_DNA"/>
</dbReference>